<protein>
    <submittedName>
        <fullName evidence="2">Uncharacterized protein</fullName>
    </submittedName>
</protein>
<sequence>GRPRGGPVRPCGGLLPHEQGPCASKPRRSPTSIDGSLPPFYPNRARL</sequence>
<feature type="non-terminal residue" evidence="2">
    <location>
        <position position="47"/>
    </location>
</feature>
<organism evidence="2">
    <name type="scientific">uncultured Rubrobacteraceae bacterium</name>
    <dbReference type="NCBI Taxonomy" id="349277"/>
    <lineage>
        <taxon>Bacteria</taxon>
        <taxon>Bacillati</taxon>
        <taxon>Actinomycetota</taxon>
        <taxon>Rubrobacteria</taxon>
        <taxon>Rubrobacterales</taxon>
        <taxon>Rubrobacteraceae</taxon>
        <taxon>environmental samples</taxon>
    </lineage>
</organism>
<feature type="region of interest" description="Disordered" evidence="1">
    <location>
        <begin position="1"/>
        <end position="47"/>
    </location>
</feature>
<evidence type="ECO:0000313" key="2">
    <source>
        <dbReference type="EMBL" id="CAA9469337.1"/>
    </source>
</evidence>
<gene>
    <name evidence="2" type="ORF">AVDCRST_MAG05-412</name>
</gene>
<dbReference type="AlphaFoldDB" id="A0A6J4RGT0"/>
<evidence type="ECO:0000256" key="1">
    <source>
        <dbReference type="SAM" id="MobiDB-lite"/>
    </source>
</evidence>
<feature type="compositionally biased region" description="Low complexity" evidence="1">
    <location>
        <begin position="1"/>
        <end position="13"/>
    </location>
</feature>
<reference evidence="2" key="1">
    <citation type="submission" date="2020-02" db="EMBL/GenBank/DDBJ databases">
        <authorList>
            <person name="Meier V. D."/>
        </authorList>
    </citation>
    <scope>NUCLEOTIDE SEQUENCE</scope>
    <source>
        <strain evidence="2">AVDCRST_MAG05</strain>
    </source>
</reference>
<feature type="non-terminal residue" evidence="2">
    <location>
        <position position="1"/>
    </location>
</feature>
<dbReference type="EMBL" id="CADCVM010000050">
    <property type="protein sequence ID" value="CAA9469337.1"/>
    <property type="molecule type" value="Genomic_DNA"/>
</dbReference>
<proteinExistence type="predicted"/>
<accession>A0A6J4RGT0</accession>
<name>A0A6J4RGT0_9ACTN</name>